<dbReference type="InterPro" id="IPR001734">
    <property type="entry name" value="Na/solute_symporter"/>
</dbReference>
<dbReference type="NCBIfam" id="TIGR00813">
    <property type="entry name" value="sss"/>
    <property type="match status" value="1"/>
</dbReference>
<sequence>MDWDYFGFSRTSRNTRNESSTNVINNPADISVIVIYFLVVLAVGVWAMVRTNRSTVGGFFLAGRSMVWWPIGASLFASNIGSGHFVGIAGTGAAAGIAIGGFEWNALIIVVILGWLFVPIYIKAGIVTMPEYLKKRFGGQRIRIYLSVLSLFLYIFTKISADMFSGAIFIQQALKLNIYVAVIALLAITALYTVTGGLAAVIYTDTLQTVIMIIGSFILMGFAFNEVGGYENFQDRYMTAIPSIIGNISEKCYQPRSDAFHIFRDPINGDLPWPGLVFGLTIQATWYWCTDQVIVQRCLSAKNLSHVKGGCILCGYLKLLPMFLMVFPGMISRILYPDVVACVDPDECQKHCGANVGCTNVAYPKLVLDLMPN</sequence>
<evidence type="ECO:0000256" key="11">
    <source>
        <dbReference type="ARBA" id="ARBA00023180"/>
    </source>
</evidence>
<keyword evidence="7 14" id="KW-1133">Transmembrane helix</keyword>
<comment type="similarity">
    <text evidence="2 13">Belongs to the sodium:solute symporter (SSF) (TC 2.A.21) family.</text>
</comment>
<keyword evidence="12" id="KW-0739">Sodium transport</keyword>
<evidence type="ECO:0000256" key="14">
    <source>
        <dbReference type="SAM" id="Phobius"/>
    </source>
</evidence>
<reference evidence="15 16" key="1">
    <citation type="submission" date="2021-07" db="EMBL/GenBank/DDBJ databases">
        <authorList>
            <person name="Palmer J.M."/>
        </authorList>
    </citation>
    <scope>NUCLEOTIDE SEQUENCE [LARGE SCALE GENOMIC DNA]</scope>
    <source>
        <strain evidence="15 16">AT_MEX2019</strain>
        <tissue evidence="15">Muscle</tissue>
    </source>
</reference>
<comment type="subcellular location">
    <subcellularLocation>
        <location evidence="1">Cell membrane</location>
        <topology evidence="1">Multi-pass membrane protein</topology>
    </subcellularLocation>
</comment>
<evidence type="ECO:0000313" key="15">
    <source>
        <dbReference type="EMBL" id="MED6252726.1"/>
    </source>
</evidence>
<keyword evidence="16" id="KW-1185">Reference proteome</keyword>
<keyword evidence="9" id="KW-0406">Ion transport</keyword>
<feature type="transmembrane region" description="Helical" evidence="14">
    <location>
        <begin position="142"/>
        <end position="164"/>
    </location>
</feature>
<dbReference type="EMBL" id="JAHUTI010062324">
    <property type="protein sequence ID" value="MED6252726.1"/>
    <property type="molecule type" value="Genomic_DNA"/>
</dbReference>
<keyword evidence="11" id="KW-0325">Glycoprotein</keyword>
<evidence type="ECO:0000256" key="6">
    <source>
        <dbReference type="ARBA" id="ARBA00022847"/>
    </source>
</evidence>
<evidence type="ECO:0000256" key="5">
    <source>
        <dbReference type="ARBA" id="ARBA00022692"/>
    </source>
</evidence>
<evidence type="ECO:0000256" key="10">
    <source>
        <dbReference type="ARBA" id="ARBA00023136"/>
    </source>
</evidence>
<feature type="transmembrane region" description="Helical" evidence="14">
    <location>
        <begin position="209"/>
        <end position="228"/>
    </location>
</feature>
<feature type="transmembrane region" description="Helical" evidence="14">
    <location>
        <begin position="106"/>
        <end position="122"/>
    </location>
</feature>
<dbReference type="Gene3D" id="1.20.1730.10">
    <property type="entry name" value="Sodium/glucose cotransporter"/>
    <property type="match status" value="1"/>
</dbReference>
<evidence type="ECO:0000256" key="2">
    <source>
        <dbReference type="ARBA" id="ARBA00006434"/>
    </source>
</evidence>
<keyword evidence="5 14" id="KW-0812">Transmembrane</keyword>
<feature type="transmembrane region" description="Helical" evidence="14">
    <location>
        <begin position="30"/>
        <end position="49"/>
    </location>
</feature>
<feature type="non-terminal residue" evidence="15">
    <location>
        <position position="373"/>
    </location>
</feature>
<dbReference type="PANTHER" id="PTHR11819:SF151">
    <property type="entry name" value="SODIUM_GLUCOSE COTRANSPORTER 1"/>
    <property type="match status" value="1"/>
</dbReference>
<keyword evidence="3" id="KW-0813">Transport</keyword>
<accession>A0ABU7BPZ3</accession>
<evidence type="ECO:0000256" key="3">
    <source>
        <dbReference type="ARBA" id="ARBA00022448"/>
    </source>
</evidence>
<evidence type="ECO:0000256" key="8">
    <source>
        <dbReference type="ARBA" id="ARBA00023053"/>
    </source>
</evidence>
<dbReference type="PROSITE" id="PS50283">
    <property type="entry name" value="NA_SOLUT_SYMP_3"/>
    <property type="match status" value="1"/>
</dbReference>
<keyword evidence="10 14" id="KW-0472">Membrane</keyword>
<gene>
    <name evidence="15" type="primary">SLC5A1_3</name>
    <name evidence="15" type="ORF">ATANTOWER_016016</name>
</gene>
<evidence type="ECO:0000313" key="16">
    <source>
        <dbReference type="Proteomes" id="UP001345963"/>
    </source>
</evidence>
<dbReference type="PANTHER" id="PTHR11819">
    <property type="entry name" value="SOLUTE CARRIER FAMILY 5"/>
    <property type="match status" value="1"/>
</dbReference>
<protein>
    <submittedName>
        <fullName evidence="15">Sodium/glucose cotransporter 1</fullName>
    </submittedName>
</protein>
<dbReference type="InterPro" id="IPR038377">
    <property type="entry name" value="Na/Glc_symporter_sf"/>
</dbReference>
<proteinExistence type="inferred from homology"/>
<organism evidence="15 16">
    <name type="scientific">Ataeniobius toweri</name>
    <dbReference type="NCBI Taxonomy" id="208326"/>
    <lineage>
        <taxon>Eukaryota</taxon>
        <taxon>Metazoa</taxon>
        <taxon>Chordata</taxon>
        <taxon>Craniata</taxon>
        <taxon>Vertebrata</taxon>
        <taxon>Euteleostomi</taxon>
        <taxon>Actinopterygii</taxon>
        <taxon>Neopterygii</taxon>
        <taxon>Teleostei</taxon>
        <taxon>Neoteleostei</taxon>
        <taxon>Acanthomorphata</taxon>
        <taxon>Ovalentaria</taxon>
        <taxon>Atherinomorphae</taxon>
        <taxon>Cyprinodontiformes</taxon>
        <taxon>Goodeidae</taxon>
        <taxon>Ataeniobius</taxon>
    </lineage>
</organism>
<evidence type="ECO:0000256" key="1">
    <source>
        <dbReference type="ARBA" id="ARBA00004651"/>
    </source>
</evidence>
<name>A0ABU7BPZ3_9TELE</name>
<evidence type="ECO:0000256" key="4">
    <source>
        <dbReference type="ARBA" id="ARBA00022475"/>
    </source>
</evidence>
<evidence type="ECO:0000256" key="13">
    <source>
        <dbReference type="RuleBase" id="RU362091"/>
    </source>
</evidence>
<keyword evidence="4" id="KW-1003">Cell membrane</keyword>
<dbReference type="Proteomes" id="UP001345963">
    <property type="component" value="Unassembled WGS sequence"/>
</dbReference>
<dbReference type="Pfam" id="PF00474">
    <property type="entry name" value="SSF"/>
    <property type="match status" value="1"/>
</dbReference>
<feature type="transmembrane region" description="Helical" evidence="14">
    <location>
        <begin position="82"/>
        <end position="99"/>
    </location>
</feature>
<feature type="transmembrane region" description="Helical" evidence="14">
    <location>
        <begin position="176"/>
        <end position="203"/>
    </location>
</feature>
<evidence type="ECO:0000256" key="12">
    <source>
        <dbReference type="ARBA" id="ARBA00023201"/>
    </source>
</evidence>
<comment type="caution">
    <text evidence="15">The sequence shown here is derived from an EMBL/GenBank/DDBJ whole genome shotgun (WGS) entry which is preliminary data.</text>
</comment>
<evidence type="ECO:0000256" key="7">
    <source>
        <dbReference type="ARBA" id="ARBA00022989"/>
    </source>
</evidence>
<evidence type="ECO:0000256" key="9">
    <source>
        <dbReference type="ARBA" id="ARBA00023065"/>
    </source>
</evidence>
<keyword evidence="6" id="KW-0769">Symport</keyword>
<feature type="transmembrane region" description="Helical" evidence="14">
    <location>
        <begin position="56"/>
        <end position="76"/>
    </location>
</feature>
<keyword evidence="8" id="KW-0915">Sodium</keyword>